<dbReference type="AlphaFoldDB" id="A0A8H3LV32"/>
<proteinExistence type="predicted"/>
<feature type="region of interest" description="Disordered" evidence="1">
    <location>
        <begin position="54"/>
        <end position="75"/>
    </location>
</feature>
<reference evidence="2" key="1">
    <citation type="submission" date="2019-10" db="EMBL/GenBank/DDBJ databases">
        <title>Conservation and host-specific expression of non-tandemly repeated heterogenous ribosome RNA gene in arbuscular mycorrhizal fungi.</title>
        <authorList>
            <person name="Maeda T."/>
            <person name="Kobayashi Y."/>
            <person name="Nakagawa T."/>
            <person name="Ezawa T."/>
            <person name="Yamaguchi K."/>
            <person name="Bino T."/>
            <person name="Nishimoto Y."/>
            <person name="Shigenobu S."/>
            <person name="Kawaguchi M."/>
        </authorList>
    </citation>
    <scope>NUCLEOTIDE SEQUENCE</scope>
    <source>
        <strain evidence="2">HR1</strain>
    </source>
</reference>
<comment type="caution">
    <text evidence="2">The sequence shown here is derived from an EMBL/GenBank/DDBJ whole genome shotgun (WGS) entry which is preliminary data.</text>
</comment>
<feature type="compositionally biased region" description="Acidic residues" evidence="1">
    <location>
        <begin position="54"/>
        <end position="67"/>
    </location>
</feature>
<name>A0A8H3LV32_9GLOM</name>
<dbReference type="EMBL" id="BLAL01000228">
    <property type="protein sequence ID" value="GES93422.1"/>
    <property type="molecule type" value="Genomic_DNA"/>
</dbReference>
<gene>
    <name evidence="2" type="ORF">RCL2_002016800</name>
</gene>
<accession>A0A8H3LV32</accession>
<evidence type="ECO:0000313" key="2">
    <source>
        <dbReference type="EMBL" id="GES93422.1"/>
    </source>
</evidence>
<evidence type="ECO:0000256" key="1">
    <source>
        <dbReference type="SAM" id="MobiDB-lite"/>
    </source>
</evidence>
<organism evidence="2 3">
    <name type="scientific">Rhizophagus clarus</name>
    <dbReference type="NCBI Taxonomy" id="94130"/>
    <lineage>
        <taxon>Eukaryota</taxon>
        <taxon>Fungi</taxon>
        <taxon>Fungi incertae sedis</taxon>
        <taxon>Mucoromycota</taxon>
        <taxon>Glomeromycotina</taxon>
        <taxon>Glomeromycetes</taxon>
        <taxon>Glomerales</taxon>
        <taxon>Glomeraceae</taxon>
        <taxon>Rhizophagus</taxon>
    </lineage>
</organism>
<sequence length="187" mass="21947">MAIYFRIHATFVTIVSMPAQIKFNRWDNPSPVPPVEKLNLELEEESKIENVYDTTDEGDTISEEDFDNESRPEDPKKIFRRIEDPTLKRLVENRKISDQGLCAGHLAFISENYPHRLATFEDIEDQINDVYKRELSRLGGIKTKIVLIAHMYLFVQQGRFRIYQDIAFPSEILDITRQNRIDKMVSR</sequence>
<protein>
    <submittedName>
        <fullName evidence="2">Uncharacterized protein</fullName>
    </submittedName>
</protein>
<evidence type="ECO:0000313" key="3">
    <source>
        <dbReference type="Proteomes" id="UP000615446"/>
    </source>
</evidence>
<dbReference type="OrthoDB" id="10433248at2759"/>
<dbReference type="Proteomes" id="UP000615446">
    <property type="component" value="Unassembled WGS sequence"/>
</dbReference>